<organism evidence="2 3">
    <name type="scientific">Striga asiatica</name>
    <name type="common">Asiatic witchweed</name>
    <name type="synonym">Buchnera asiatica</name>
    <dbReference type="NCBI Taxonomy" id="4170"/>
    <lineage>
        <taxon>Eukaryota</taxon>
        <taxon>Viridiplantae</taxon>
        <taxon>Streptophyta</taxon>
        <taxon>Embryophyta</taxon>
        <taxon>Tracheophyta</taxon>
        <taxon>Spermatophyta</taxon>
        <taxon>Magnoliopsida</taxon>
        <taxon>eudicotyledons</taxon>
        <taxon>Gunneridae</taxon>
        <taxon>Pentapetalae</taxon>
        <taxon>asterids</taxon>
        <taxon>lamiids</taxon>
        <taxon>Lamiales</taxon>
        <taxon>Orobanchaceae</taxon>
        <taxon>Buchnereae</taxon>
        <taxon>Striga</taxon>
    </lineage>
</organism>
<evidence type="ECO:0000313" key="3">
    <source>
        <dbReference type="Proteomes" id="UP000325081"/>
    </source>
</evidence>
<sequence>MLSPRRERRERGSIECPSDVNNIEDPQETEQETMGDKTRGNTGSDDVEDDDLEYTTDSDCDLENDCCADGGEYGKILMKFDNPEKYAALCKLVDEQECGQKTMGDKKRGNTGSDDVEDDDLEYTTDSDSDDDESEYGKILMKFDDPEKYAAFCKFVDETKAFDLTCFPHSWVGCGGSIIPKLLCKEYNEDTYNKMMGFALLALNSINDQTAYSKTAATTNGRTYKFVSLNKAAIVIPSVVVAMTVEEIVPDGSTDDAPKTETIVANVFPFYNSKEGQKVTDWMFYQVSGSTDVNDTRIFTPQIYEKKKKKRDGKRQNTQSQSIMEMEHQKRIRDKKRGKTEVDMEDDDLEYTTDSDSDREWNINIEPGIVRLSFSSPEAHAAYSKLVDKTKAFDLTCFPHSWVVGTGGHIFPELLCKEYDEATYNRMMTSALSALKSINDQTAYSKTAATTNGRTYKLVGINKAVVDSPNVVVVSMTVEEIGSTVDAPRTETIVAQVYPDYPAAKDKKVLDWMFYQGSSKDEMTDKNDTRIFVLAPYEEKKKKKSRHEKRQNTQSWSSTEMGHIEYSDDDDEMC</sequence>
<feature type="region of interest" description="Disordered" evidence="1">
    <location>
        <begin position="540"/>
        <end position="574"/>
    </location>
</feature>
<evidence type="ECO:0000313" key="2">
    <source>
        <dbReference type="EMBL" id="GER44620.1"/>
    </source>
</evidence>
<feature type="compositionally biased region" description="Acidic residues" evidence="1">
    <location>
        <begin position="45"/>
        <end position="58"/>
    </location>
</feature>
<feature type="compositionally biased region" description="Basic and acidic residues" evidence="1">
    <location>
        <begin position="1"/>
        <end position="13"/>
    </location>
</feature>
<dbReference type="AlphaFoldDB" id="A0A5A7QHL8"/>
<feature type="region of interest" description="Disordered" evidence="1">
    <location>
        <begin position="304"/>
        <end position="355"/>
    </location>
</feature>
<dbReference type="Proteomes" id="UP000325081">
    <property type="component" value="Unassembled WGS sequence"/>
</dbReference>
<feature type="region of interest" description="Disordered" evidence="1">
    <location>
        <begin position="101"/>
        <end position="134"/>
    </location>
</feature>
<dbReference type="EMBL" id="BKCP01007059">
    <property type="protein sequence ID" value="GER44620.1"/>
    <property type="molecule type" value="Genomic_DNA"/>
</dbReference>
<gene>
    <name evidence="2" type="ORF">STAS_21529</name>
</gene>
<comment type="caution">
    <text evidence="2">The sequence shown here is derived from an EMBL/GenBank/DDBJ whole genome shotgun (WGS) entry which is preliminary data.</text>
</comment>
<feature type="compositionally biased region" description="Acidic residues" evidence="1">
    <location>
        <begin position="114"/>
        <end position="134"/>
    </location>
</feature>
<reference evidence="3" key="1">
    <citation type="journal article" date="2019" name="Curr. Biol.">
        <title>Genome Sequence of Striga asiatica Provides Insight into the Evolution of Plant Parasitism.</title>
        <authorList>
            <person name="Yoshida S."/>
            <person name="Kim S."/>
            <person name="Wafula E.K."/>
            <person name="Tanskanen J."/>
            <person name="Kim Y.M."/>
            <person name="Honaas L."/>
            <person name="Yang Z."/>
            <person name="Spallek T."/>
            <person name="Conn C.E."/>
            <person name="Ichihashi Y."/>
            <person name="Cheong K."/>
            <person name="Cui S."/>
            <person name="Der J.P."/>
            <person name="Gundlach H."/>
            <person name="Jiao Y."/>
            <person name="Hori C."/>
            <person name="Ishida J.K."/>
            <person name="Kasahara H."/>
            <person name="Kiba T."/>
            <person name="Kim M.S."/>
            <person name="Koo N."/>
            <person name="Laohavisit A."/>
            <person name="Lee Y.H."/>
            <person name="Lumba S."/>
            <person name="McCourt P."/>
            <person name="Mortimer J.C."/>
            <person name="Mutuku J.M."/>
            <person name="Nomura T."/>
            <person name="Sasaki-Sekimoto Y."/>
            <person name="Seto Y."/>
            <person name="Wang Y."/>
            <person name="Wakatake T."/>
            <person name="Sakakibara H."/>
            <person name="Demura T."/>
            <person name="Yamaguchi S."/>
            <person name="Yoneyama K."/>
            <person name="Manabe R.I."/>
            <person name="Nelson D.C."/>
            <person name="Schulman A.H."/>
            <person name="Timko M.P."/>
            <person name="dePamphilis C.W."/>
            <person name="Choi D."/>
            <person name="Shirasu K."/>
        </authorList>
    </citation>
    <scope>NUCLEOTIDE SEQUENCE [LARGE SCALE GENOMIC DNA]</scope>
    <source>
        <strain evidence="3">cv. UVA1</strain>
    </source>
</reference>
<proteinExistence type="predicted"/>
<evidence type="ECO:0000256" key="1">
    <source>
        <dbReference type="SAM" id="MobiDB-lite"/>
    </source>
</evidence>
<keyword evidence="3" id="KW-1185">Reference proteome</keyword>
<dbReference type="OrthoDB" id="925902at2759"/>
<feature type="region of interest" description="Disordered" evidence="1">
    <location>
        <begin position="1"/>
        <end position="58"/>
    </location>
</feature>
<protein>
    <submittedName>
        <fullName evidence="2">Seed storage albumin 5</fullName>
    </submittedName>
</protein>
<accession>A0A5A7QHL8</accession>
<feature type="compositionally biased region" description="Acidic residues" evidence="1">
    <location>
        <begin position="343"/>
        <end position="355"/>
    </location>
</feature>
<name>A0A5A7QHL8_STRAF</name>